<keyword evidence="2" id="KW-1133">Transmembrane helix</keyword>
<feature type="region of interest" description="Disordered" evidence="1">
    <location>
        <begin position="311"/>
        <end position="344"/>
    </location>
</feature>
<dbReference type="HOGENOM" id="CLU_323400_0_0_1"/>
<feature type="compositionally biased region" description="Polar residues" evidence="1">
    <location>
        <begin position="548"/>
        <end position="566"/>
    </location>
</feature>
<feature type="compositionally biased region" description="Low complexity" evidence="1">
    <location>
        <begin position="326"/>
        <end position="344"/>
    </location>
</feature>
<dbReference type="Proteomes" id="UP000002258">
    <property type="component" value="Chromosome 1"/>
</dbReference>
<keyword evidence="2" id="KW-0812">Transmembrane</keyword>
<dbReference type="EMBL" id="AAVQ01000001">
    <property type="protein sequence ID" value="EAZ63812.2"/>
    <property type="molecule type" value="Genomic_DNA"/>
</dbReference>
<organism evidence="3 4">
    <name type="scientific">Scheffersomyces stipitis (strain ATCC 58785 / CBS 6054 / NBRC 10063 / NRRL Y-11545)</name>
    <name type="common">Yeast</name>
    <name type="synonym">Pichia stipitis</name>
    <dbReference type="NCBI Taxonomy" id="322104"/>
    <lineage>
        <taxon>Eukaryota</taxon>
        <taxon>Fungi</taxon>
        <taxon>Dikarya</taxon>
        <taxon>Ascomycota</taxon>
        <taxon>Saccharomycotina</taxon>
        <taxon>Pichiomycetes</taxon>
        <taxon>Debaryomycetaceae</taxon>
        <taxon>Scheffersomyces</taxon>
    </lineage>
</organism>
<dbReference type="RefSeq" id="XP_001387835.2">
    <property type="nucleotide sequence ID" value="XM_001387798.1"/>
</dbReference>
<feature type="compositionally biased region" description="Polar residues" evidence="1">
    <location>
        <begin position="118"/>
        <end position="129"/>
    </location>
</feature>
<feature type="compositionally biased region" description="Polar residues" evidence="1">
    <location>
        <begin position="56"/>
        <end position="74"/>
    </location>
</feature>
<dbReference type="AlphaFoldDB" id="A3GFT3"/>
<accession>A3GFT3</accession>
<feature type="region of interest" description="Disordered" evidence="1">
    <location>
        <begin position="546"/>
        <end position="576"/>
    </location>
</feature>
<dbReference type="OMA" id="SFFFKNR"/>
<dbReference type="KEGG" id="pic:PICST_66367"/>
<feature type="region of interest" description="Disordered" evidence="1">
    <location>
        <begin position="616"/>
        <end position="643"/>
    </location>
</feature>
<feature type="transmembrane region" description="Helical" evidence="2">
    <location>
        <begin position="869"/>
        <end position="892"/>
    </location>
</feature>
<name>A3GFT3_PICST</name>
<evidence type="ECO:0000313" key="4">
    <source>
        <dbReference type="Proteomes" id="UP000002258"/>
    </source>
</evidence>
<gene>
    <name evidence="3" type="ORF">PICST_66367</name>
</gene>
<feature type="transmembrane region" description="Helical" evidence="2">
    <location>
        <begin position="808"/>
        <end position="830"/>
    </location>
</feature>
<evidence type="ECO:0000256" key="1">
    <source>
        <dbReference type="SAM" id="MobiDB-lite"/>
    </source>
</evidence>
<dbReference type="OrthoDB" id="4026832at2759"/>
<keyword evidence="2" id="KW-0472">Membrane</keyword>
<feature type="compositionally biased region" description="Polar residues" evidence="1">
    <location>
        <begin position="25"/>
        <end position="35"/>
    </location>
</feature>
<feature type="compositionally biased region" description="Low complexity" evidence="1">
    <location>
        <begin position="141"/>
        <end position="151"/>
    </location>
</feature>
<feature type="compositionally biased region" description="Basic and acidic residues" evidence="1">
    <location>
        <begin position="10"/>
        <end position="19"/>
    </location>
</feature>
<dbReference type="eggNOG" id="ENOG502RWFX">
    <property type="taxonomic scope" value="Eukaryota"/>
</dbReference>
<proteinExistence type="predicted"/>
<protein>
    <submittedName>
        <fullName evidence="3">Uncharacterized protein</fullName>
    </submittedName>
</protein>
<dbReference type="STRING" id="322104.A3GFT3"/>
<evidence type="ECO:0000256" key="2">
    <source>
        <dbReference type="SAM" id="Phobius"/>
    </source>
</evidence>
<evidence type="ECO:0000313" key="3">
    <source>
        <dbReference type="EMBL" id="EAZ63812.2"/>
    </source>
</evidence>
<feature type="region of interest" description="Disordered" evidence="1">
    <location>
        <begin position="1"/>
        <end position="189"/>
    </location>
</feature>
<feature type="compositionally biased region" description="Low complexity" evidence="1">
    <location>
        <begin position="44"/>
        <end position="55"/>
    </location>
</feature>
<dbReference type="InParanoid" id="A3GFT3"/>
<feature type="compositionally biased region" description="Polar residues" evidence="1">
    <location>
        <begin position="311"/>
        <end position="320"/>
    </location>
</feature>
<dbReference type="GeneID" id="4851132"/>
<feature type="region of interest" description="Disordered" evidence="1">
    <location>
        <begin position="256"/>
        <end position="287"/>
    </location>
</feature>
<keyword evidence="4" id="KW-1185">Reference proteome</keyword>
<comment type="caution">
    <text evidence="3">The sequence shown here is derived from an EMBL/GenBank/DDBJ whole genome shotgun (WGS) entry which is preliminary data.</text>
</comment>
<reference evidence="3 4" key="1">
    <citation type="journal article" date="2007" name="Nat. Biotechnol.">
        <title>Genome sequence of the lignocellulose-bioconverting and xylose-fermenting yeast Pichia stipitis.</title>
        <authorList>
            <person name="Jeffries T.W."/>
            <person name="Grigoriev I.V."/>
            <person name="Grimwood J."/>
            <person name="Laplaza J.M."/>
            <person name="Aerts A."/>
            <person name="Salamov A."/>
            <person name="Schmutz J."/>
            <person name="Lindquist E."/>
            <person name="Dehal P."/>
            <person name="Shapiro H."/>
            <person name="Jin Y.S."/>
            <person name="Passoth V."/>
            <person name="Richardson P.M."/>
        </authorList>
    </citation>
    <scope>NUCLEOTIDE SEQUENCE [LARGE SCALE GENOMIC DNA]</scope>
    <source>
        <strain evidence="4">ATCC 58785 / CBS 6054 / NBRC 10063 / NRRL Y-11545</strain>
    </source>
</reference>
<sequence length="894" mass="96714">MNPPSDDTNTAERRKEQSRFEAFQQMRQQAAQTGSAGPYASQHSGLSMPSSDSSSTNKITDSPATDVTSPTRSIKNFFKNRLSTYSIDSISEKPELSTPPNPREGRSTKKTVGPILSGETSPNRTSLGGLNQLLRPKFVRSKSSLQSSSNSIPTQKNFAARDSRATTIDDFADTSSSEEGLEDGDRTYDSASFSSSLLLENREAKPKTATSARFVFKETFDESDDSLASNMLLQQREQHSQRQNKALPILQIYQQSSHQPQLRQVPPSHSGDISSHDISVKTDSPQSVQSANILPRVKTVAVNKRVRAGETVTNTLSSPPGSKRASLISSNDSNPSVSGNSSVVSLKKNEPRLATANVAERKKVVSTSSNIDPNRSSLYNLSTHLSESDTEPYPAPDLSNTGTPHRFHTNSMSPGLDSNVENITTRSIDASILPSEHDRQAYRFARSPTDDPNEYNPAAGPSVPRLAGVESGSKSVGAGATSGAAATTVAAIGAGAAVAGTAVAAGNYIRTGGGSQMQIIQDDATMENASRNSTVRSSMSSGELLNKLENSGMSDGSNPSQKSKGSNPFGDEDETKNTYANLTAGVDSTNDLPVMLYKVQDKDYDEGENRWSYYEHNHTGQQPSQQPKGKHVPTISSTSSGSDYKHFQPAGSNNPFAAAQHAVPPSSPPVIVPIPQQAVIHPGSHSDVNSVTSYHTGRTSHSGISMVSRSNSNKEYIEKIFDEHIGDFDKPRGIEQRYGSTASVATQPLIPVTKITIPIPEDSVRRPAPQPENERYDFAQIEKEIEYLGRKRTVTQSPQVENHSWAKFGSLMILGLVVPPIYLLITCGLFDNNRRSSSQYYSGISYYNEKKESSKRYGSVKKFSRAQKIISCLVGLAWFAIVLAMIGLAFGLRG</sequence>